<feature type="signal peptide" evidence="1">
    <location>
        <begin position="1"/>
        <end position="19"/>
    </location>
</feature>
<dbReference type="KEGG" id="chig:CH63R_06337"/>
<evidence type="ECO:0000256" key="1">
    <source>
        <dbReference type="SAM" id="SignalP"/>
    </source>
</evidence>
<dbReference type="PANTHER" id="PTHR38847:SF1">
    <property type="entry name" value="PSEUDOURIDINE SYNTHASE RSUA_RLUA-LIKE DOMAIN-CONTAINING PROTEIN"/>
    <property type="match status" value="1"/>
</dbReference>
<dbReference type="OrthoDB" id="3786236at2759"/>
<comment type="caution">
    <text evidence="2">The sequence shown here is derived from an EMBL/GenBank/DDBJ whole genome shotgun (WGS) entry which is preliminary data.</text>
</comment>
<dbReference type="RefSeq" id="XP_018159162.1">
    <property type="nucleotide sequence ID" value="XM_018301312.1"/>
</dbReference>
<dbReference type="AlphaFoldDB" id="A0A1B7YF75"/>
<accession>A0A1B7YF75</accession>
<organism evidence="2 3">
    <name type="scientific">Colletotrichum higginsianum (strain IMI 349063)</name>
    <name type="common">Crucifer anthracnose fungus</name>
    <dbReference type="NCBI Taxonomy" id="759273"/>
    <lineage>
        <taxon>Eukaryota</taxon>
        <taxon>Fungi</taxon>
        <taxon>Dikarya</taxon>
        <taxon>Ascomycota</taxon>
        <taxon>Pezizomycotina</taxon>
        <taxon>Sordariomycetes</taxon>
        <taxon>Hypocreomycetidae</taxon>
        <taxon>Glomerellales</taxon>
        <taxon>Glomerellaceae</taxon>
        <taxon>Colletotrichum</taxon>
        <taxon>Colletotrichum destructivum species complex</taxon>
    </lineage>
</organism>
<dbReference type="PANTHER" id="PTHR38847">
    <property type="match status" value="1"/>
</dbReference>
<dbReference type="InterPro" id="IPR025649">
    <property type="entry name" value="DUF4360"/>
</dbReference>
<dbReference type="Proteomes" id="UP000092177">
    <property type="component" value="Chromosome 4"/>
</dbReference>
<name>A0A1B7YF75_COLHI</name>
<proteinExistence type="predicted"/>
<protein>
    <submittedName>
        <fullName evidence="2">Secreted protein</fullName>
    </submittedName>
</protein>
<keyword evidence="3" id="KW-1185">Reference proteome</keyword>
<evidence type="ECO:0000313" key="2">
    <source>
        <dbReference type="EMBL" id="OBR10645.1"/>
    </source>
</evidence>
<dbReference type="VEuPathDB" id="FungiDB:CH63R_06337"/>
<evidence type="ECO:0000313" key="3">
    <source>
        <dbReference type="Proteomes" id="UP000092177"/>
    </source>
</evidence>
<dbReference type="GeneID" id="28865419"/>
<reference evidence="3" key="1">
    <citation type="journal article" date="2017" name="BMC Genomics">
        <title>Gapless genome assembly of Colletotrichum higginsianum reveals chromosome structure and association of transposable elements with secondary metabolite gene clusters.</title>
        <authorList>
            <person name="Dallery J.-F."/>
            <person name="Lapalu N."/>
            <person name="Zampounis A."/>
            <person name="Pigne S."/>
            <person name="Luyten I."/>
            <person name="Amselem J."/>
            <person name="Wittenberg A.H.J."/>
            <person name="Zhou S."/>
            <person name="de Queiroz M.V."/>
            <person name="Robin G.P."/>
            <person name="Auger A."/>
            <person name="Hainaut M."/>
            <person name="Henrissat B."/>
            <person name="Kim K.-T."/>
            <person name="Lee Y.-H."/>
            <person name="Lespinet O."/>
            <person name="Schwartz D.C."/>
            <person name="Thon M.R."/>
            <person name="O'Connell R.J."/>
        </authorList>
    </citation>
    <scope>NUCLEOTIDE SEQUENCE [LARGE SCALE GENOMIC DNA]</scope>
    <source>
        <strain evidence="3">IMI 349063</strain>
    </source>
</reference>
<dbReference type="EMBL" id="LTAN01000004">
    <property type="protein sequence ID" value="OBR10645.1"/>
    <property type="molecule type" value="Genomic_DNA"/>
</dbReference>
<keyword evidence="1" id="KW-0732">Signal</keyword>
<dbReference type="Pfam" id="PF14273">
    <property type="entry name" value="DUF4360"/>
    <property type="match status" value="1"/>
</dbReference>
<feature type="chain" id="PRO_5008601601" evidence="1">
    <location>
        <begin position="20"/>
        <end position="195"/>
    </location>
</feature>
<sequence length="195" mass="20254">MSRLGYLLLSLAAAAGAASAPSIKSVSHSGPACPQDARVTWSGDLDDLTITLPDFGETLAAGQMTSCQVHVLVDGGETGRALVLQDVVVRGGLYLSANAKADFYTTAYWSESASDVITKSTSTASGPGAVALNVAVSQQVSTPSTCVGADGYVGILNVTFRIISKAGSRIIFGREHREGGTFPVTEEFTFKWQGC</sequence>
<gene>
    <name evidence="2" type="ORF">CH63R_06337</name>
</gene>